<gene>
    <name evidence="1" type="ORF">MCOR_55680</name>
</gene>
<keyword evidence="2" id="KW-1185">Reference proteome</keyword>
<dbReference type="OrthoDB" id="10029313at2759"/>
<name>A0A6J8ETB2_MYTCO</name>
<evidence type="ECO:0008006" key="3">
    <source>
        <dbReference type="Google" id="ProtNLM"/>
    </source>
</evidence>
<organism evidence="1 2">
    <name type="scientific">Mytilus coruscus</name>
    <name type="common">Sea mussel</name>
    <dbReference type="NCBI Taxonomy" id="42192"/>
    <lineage>
        <taxon>Eukaryota</taxon>
        <taxon>Metazoa</taxon>
        <taxon>Spiralia</taxon>
        <taxon>Lophotrochozoa</taxon>
        <taxon>Mollusca</taxon>
        <taxon>Bivalvia</taxon>
        <taxon>Autobranchia</taxon>
        <taxon>Pteriomorphia</taxon>
        <taxon>Mytilida</taxon>
        <taxon>Mytiloidea</taxon>
        <taxon>Mytilidae</taxon>
        <taxon>Mytilinae</taxon>
        <taxon>Mytilus</taxon>
    </lineage>
</organism>
<dbReference type="PANTHER" id="PTHR21301:SF10">
    <property type="entry name" value="REVERSE TRANSCRIPTASE DOMAIN-CONTAINING PROTEIN"/>
    <property type="match status" value="1"/>
</dbReference>
<accession>A0A6J8ETB2</accession>
<protein>
    <recommendedName>
        <fullName evidence="3">Reverse transcriptase domain-containing protein</fullName>
    </recommendedName>
</protein>
<dbReference type="EMBL" id="CACVKT020009847">
    <property type="protein sequence ID" value="CAC5423710.1"/>
    <property type="molecule type" value="Genomic_DNA"/>
</dbReference>
<reference evidence="1 2" key="1">
    <citation type="submission" date="2020-06" db="EMBL/GenBank/DDBJ databases">
        <authorList>
            <person name="Li R."/>
            <person name="Bekaert M."/>
        </authorList>
    </citation>
    <scope>NUCLEOTIDE SEQUENCE [LARGE SCALE GENOMIC DNA]</scope>
    <source>
        <strain evidence="2">wild</strain>
    </source>
</reference>
<sequence length="162" mass="19176">MMDLVIKNNNFSFNGQHFLQTEETAIGSHLGMNYACTYLRHLEENLFQNSNLHPYSYWGYVDDILGIWEHGLDELKTNHELSNNLHPRIQTEMRYSTEKNECLDVFVNIENGELKQSFIQNQQINTSTYRFRQAIQILSKMLYLMDSVFVLKEFAQQKKITK</sequence>
<dbReference type="Proteomes" id="UP000507470">
    <property type="component" value="Unassembled WGS sequence"/>
</dbReference>
<evidence type="ECO:0000313" key="2">
    <source>
        <dbReference type="Proteomes" id="UP000507470"/>
    </source>
</evidence>
<evidence type="ECO:0000313" key="1">
    <source>
        <dbReference type="EMBL" id="CAC5423710.1"/>
    </source>
</evidence>
<dbReference type="AlphaFoldDB" id="A0A6J8ETB2"/>
<proteinExistence type="predicted"/>
<dbReference type="PANTHER" id="PTHR21301">
    <property type="entry name" value="REVERSE TRANSCRIPTASE"/>
    <property type="match status" value="1"/>
</dbReference>